<reference evidence="2" key="2">
    <citation type="submission" date="2020-05" db="UniProtKB">
        <authorList>
            <consortium name="EnsemblMetazoa"/>
        </authorList>
    </citation>
    <scope>IDENTIFICATION</scope>
</reference>
<sequence length="54" mass="6303">MILQQTLIRLRKLVQFLLKTVLAGHHPPVQDHQTVNALRMDYSLLHKQLSFIPT</sequence>
<protein>
    <submittedName>
        <fullName evidence="1 2">D-ribose transporter ATP binding protein</fullName>
    </submittedName>
</protein>
<name>A0A084VYR3_ANOSI</name>
<dbReference type="EnsemblMetazoa" id="ASIC010903-RA">
    <property type="protein sequence ID" value="ASIC010903-PA"/>
    <property type="gene ID" value="ASIC010903"/>
</dbReference>
<dbReference type="AlphaFoldDB" id="A0A084VYR3"/>
<evidence type="ECO:0000313" key="1">
    <source>
        <dbReference type="EMBL" id="KFB43107.1"/>
    </source>
</evidence>
<dbReference type="EMBL" id="KE525233">
    <property type="protein sequence ID" value="KFB43107.1"/>
    <property type="molecule type" value="Genomic_DNA"/>
</dbReference>
<dbReference type="EMBL" id="ATLV01018409">
    <property type="status" value="NOT_ANNOTATED_CDS"/>
    <property type="molecule type" value="Genomic_DNA"/>
</dbReference>
<organism evidence="1">
    <name type="scientific">Anopheles sinensis</name>
    <name type="common">Mosquito</name>
    <dbReference type="NCBI Taxonomy" id="74873"/>
    <lineage>
        <taxon>Eukaryota</taxon>
        <taxon>Metazoa</taxon>
        <taxon>Ecdysozoa</taxon>
        <taxon>Arthropoda</taxon>
        <taxon>Hexapoda</taxon>
        <taxon>Insecta</taxon>
        <taxon>Pterygota</taxon>
        <taxon>Neoptera</taxon>
        <taxon>Endopterygota</taxon>
        <taxon>Diptera</taxon>
        <taxon>Nematocera</taxon>
        <taxon>Culicoidea</taxon>
        <taxon>Culicidae</taxon>
        <taxon>Anophelinae</taxon>
        <taxon>Anopheles</taxon>
    </lineage>
</organism>
<accession>A0A084VYR3</accession>
<evidence type="ECO:0000313" key="3">
    <source>
        <dbReference type="Proteomes" id="UP000030765"/>
    </source>
</evidence>
<dbReference type="VEuPathDB" id="VectorBase:ASIC010903"/>
<keyword evidence="3" id="KW-1185">Reference proteome</keyword>
<proteinExistence type="predicted"/>
<dbReference type="Proteomes" id="UP000030765">
    <property type="component" value="Unassembled WGS sequence"/>
</dbReference>
<gene>
    <name evidence="1" type="ORF">ZHAS_00010903</name>
</gene>
<reference evidence="1 3" key="1">
    <citation type="journal article" date="2014" name="BMC Genomics">
        <title>Genome sequence of Anopheles sinensis provides insight into genetics basis of mosquito competence for malaria parasites.</title>
        <authorList>
            <person name="Zhou D."/>
            <person name="Zhang D."/>
            <person name="Ding G."/>
            <person name="Shi L."/>
            <person name="Hou Q."/>
            <person name="Ye Y."/>
            <person name="Xu Y."/>
            <person name="Zhou H."/>
            <person name="Xiong C."/>
            <person name="Li S."/>
            <person name="Yu J."/>
            <person name="Hong S."/>
            <person name="Yu X."/>
            <person name="Zou P."/>
            <person name="Chen C."/>
            <person name="Chang X."/>
            <person name="Wang W."/>
            <person name="Lv Y."/>
            <person name="Sun Y."/>
            <person name="Ma L."/>
            <person name="Shen B."/>
            <person name="Zhu C."/>
        </authorList>
    </citation>
    <scope>NUCLEOTIDE SEQUENCE [LARGE SCALE GENOMIC DNA]</scope>
</reference>
<evidence type="ECO:0000313" key="2">
    <source>
        <dbReference type="EnsemblMetazoa" id="ASIC010903-PA"/>
    </source>
</evidence>